<dbReference type="SUPFAM" id="SSF103647">
    <property type="entry name" value="TSP type-3 repeat"/>
    <property type="match status" value="1"/>
</dbReference>
<gene>
    <name evidence="4" type="ORF">SAMN05660918_2927</name>
</gene>
<dbReference type="RefSeq" id="WP_091315519.1">
    <property type="nucleotide sequence ID" value="NZ_CBCSJU010000009.1"/>
</dbReference>
<dbReference type="STRING" id="402734.SAMN05660918_2927"/>
<feature type="chain" id="PRO_5011662683" evidence="2">
    <location>
        <begin position="20"/>
        <end position="292"/>
    </location>
</feature>
<dbReference type="Pfam" id="PF18962">
    <property type="entry name" value="Por_Secre_tail"/>
    <property type="match status" value="1"/>
</dbReference>
<dbReference type="InterPro" id="IPR028974">
    <property type="entry name" value="TSP_type-3_rpt"/>
</dbReference>
<dbReference type="AlphaFoldDB" id="A0A1H6XVK1"/>
<dbReference type="EMBL" id="FNYA01000009">
    <property type="protein sequence ID" value="SEJ30777.1"/>
    <property type="molecule type" value="Genomic_DNA"/>
</dbReference>
<feature type="signal peptide" evidence="2">
    <location>
        <begin position="1"/>
        <end position="19"/>
    </location>
</feature>
<name>A0A1H6XVK1_9FLAO</name>
<evidence type="ECO:0000259" key="3">
    <source>
        <dbReference type="Pfam" id="PF18962"/>
    </source>
</evidence>
<evidence type="ECO:0000313" key="5">
    <source>
        <dbReference type="Proteomes" id="UP000199702"/>
    </source>
</evidence>
<dbReference type="GO" id="GO:0005509">
    <property type="term" value="F:calcium ion binding"/>
    <property type="evidence" value="ECO:0007669"/>
    <property type="project" value="InterPro"/>
</dbReference>
<reference evidence="5" key="1">
    <citation type="submission" date="2016-10" db="EMBL/GenBank/DDBJ databases">
        <authorList>
            <person name="Varghese N."/>
            <person name="Submissions S."/>
        </authorList>
    </citation>
    <scope>NUCLEOTIDE SEQUENCE [LARGE SCALE GENOMIC DNA]</scope>
    <source>
        <strain evidence="5">DSM 17934</strain>
    </source>
</reference>
<accession>A0A1H6XVK1</accession>
<dbReference type="Proteomes" id="UP000199702">
    <property type="component" value="Unassembled WGS sequence"/>
</dbReference>
<proteinExistence type="predicted"/>
<evidence type="ECO:0000256" key="2">
    <source>
        <dbReference type="SAM" id="SignalP"/>
    </source>
</evidence>
<dbReference type="Gene3D" id="4.10.1080.10">
    <property type="entry name" value="TSP type-3 repeat"/>
    <property type="match status" value="1"/>
</dbReference>
<feature type="domain" description="Secretion system C-terminal sorting" evidence="3">
    <location>
        <begin position="223"/>
        <end position="284"/>
    </location>
</feature>
<dbReference type="NCBIfam" id="TIGR04183">
    <property type="entry name" value="Por_Secre_tail"/>
    <property type="match status" value="1"/>
</dbReference>
<evidence type="ECO:0000256" key="1">
    <source>
        <dbReference type="ARBA" id="ARBA00022729"/>
    </source>
</evidence>
<keyword evidence="5" id="KW-1185">Reference proteome</keyword>
<dbReference type="OrthoDB" id="9765926at2"/>
<organism evidence="4 5">
    <name type="scientific">Flavobacterium terrigena</name>
    <dbReference type="NCBI Taxonomy" id="402734"/>
    <lineage>
        <taxon>Bacteria</taxon>
        <taxon>Pseudomonadati</taxon>
        <taxon>Bacteroidota</taxon>
        <taxon>Flavobacteriia</taxon>
        <taxon>Flavobacteriales</taxon>
        <taxon>Flavobacteriaceae</taxon>
        <taxon>Flavobacterium</taxon>
    </lineage>
</organism>
<keyword evidence="1 2" id="KW-0732">Signal</keyword>
<protein>
    <submittedName>
        <fullName evidence="4">Por secretion system C-terminal sorting domain-containing protein</fullName>
    </submittedName>
</protein>
<sequence>MKKIILLLTLLFSFNNVIGQQLAPPPPGVNYYFVIDNNNDGFATFDINHYINTILYNKALTLGYDLSGYNRSLFPTQTDFTNNTNVIGSTYVNQVINSQECFAKLTYSGTGPSYDQATLDYYFISVFLTTVKSNLDDDNDSVLNEFEDLNNDTILNNEDTDNDEILNFRDPDDDGDGVLSINEDYNFNGSPLDDDTNANGIPDYLDNTVLGSESFVSKKDVQIYPNPVQNSLTISTLNSDYQSVEILDITGKVLAIKNENTSNLDFSEFESGIYFVKINWIDTSMNFKIIKL</sequence>
<evidence type="ECO:0000313" key="4">
    <source>
        <dbReference type="EMBL" id="SEJ30777.1"/>
    </source>
</evidence>
<dbReference type="InterPro" id="IPR026444">
    <property type="entry name" value="Secre_tail"/>
</dbReference>